<proteinExistence type="predicted"/>
<accession>A0A819TVQ8</accession>
<dbReference type="AlphaFoldDB" id="A0A819TVQ8"/>
<dbReference type="EMBL" id="CAJOBE010009392">
    <property type="protein sequence ID" value="CAF4084011.1"/>
    <property type="molecule type" value="Genomic_DNA"/>
</dbReference>
<evidence type="ECO:0000313" key="2">
    <source>
        <dbReference type="EMBL" id="CAF4084011.1"/>
    </source>
</evidence>
<evidence type="ECO:0000313" key="3">
    <source>
        <dbReference type="Proteomes" id="UP000663874"/>
    </source>
</evidence>
<evidence type="ECO:0000259" key="1">
    <source>
        <dbReference type="PROSITE" id="PS50181"/>
    </source>
</evidence>
<sequence>MAKVSSGRVSHSSNIPVINLILIDNIDSCRITSITSPLHFFYSIQNKNNFKQIYYNVVRNNRDKRFYLVQIINHYRAYNTSNCETNMNRVISPSSNVNLKKRKLMYSIECLANEIIYDIFSYFDACDAYYAFSNLNNRFQNLLDNASLFLKITYLHKLNSALTDCYKQIIHQNKHNIISLHFCDQYFLDQFIRLCAINSSFTRLQSIILHEISTFKFMVLLVYFKSLPCLSSLTVCFGDFDDDLGDVYQIIFHLSSLKYFKLKILEYYRSNLNIPIAINEQFSSLEYLVISHLVYLNELTHLLSYTPQL</sequence>
<dbReference type="Proteomes" id="UP000663874">
    <property type="component" value="Unassembled WGS sequence"/>
</dbReference>
<protein>
    <recommendedName>
        <fullName evidence="1">F-box domain-containing protein</fullName>
    </recommendedName>
</protein>
<name>A0A819TVQ8_9BILA</name>
<feature type="domain" description="F-box" evidence="1">
    <location>
        <begin position="105"/>
        <end position="152"/>
    </location>
</feature>
<dbReference type="PROSITE" id="PS50181">
    <property type="entry name" value="FBOX"/>
    <property type="match status" value="1"/>
</dbReference>
<feature type="non-terminal residue" evidence="2">
    <location>
        <position position="1"/>
    </location>
</feature>
<reference evidence="2" key="1">
    <citation type="submission" date="2021-02" db="EMBL/GenBank/DDBJ databases">
        <authorList>
            <person name="Nowell W R."/>
        </authorList>
    </citation>
    <scope>NUCLEOTIDE SEQUENCE</scope>
</reference>
<dbReference type="InterPro" id="IPR001810">
    <property type="entry name" value="F-box_dom"/>
</dbReference>
<gene>
    <name evidence="2" type="ORF">FNK824_LOCUS30524</name>
</gene>
<comment type="caution">
    <text evidence="2">The sequence shown here is derived from an EMBL/GenBank/DDBJ whole genome shotgun (WGS) entry which is preliminary data.</text>
</comment>
<organism evidence="2 3">
    <name type="scientific">Rotaria sordida</name>
    <dbReference type="NCBI Taxonomy" id="392033"/>
    <lineage>
        <taxon>Eukaryota</taxon>
        <taxon>Metazoa</taxon>
        <taxon>Spiralia</taxon>
        <taxon>Gnathifera</taxon>
        <taxon>Rotifera</taxon>
        <taxon>Eurotatoria</taxon>
        <taxon>Bdelloidea</taxon>
        <taxon>Philodinida</taxon>
        <taxon>Philodinidae</taxon>
        <taxon>Rotaria</taxon>
    </lineage>
</organism>